<keyword evidence="2" id="KW-1185">Reference proteome</keyword>
<name>A0A1C0U1Z3_9GAMM</name>
<evidence type="ECO:0000313" key="2">
    <source>
        <dbReference type="Proteomes" id="UP000093476"/>
    </source>
</evidence>
<dbReference type="Proteomes" id="UP000093476">
    <property type="component" value="Unassembled WGS sequence"/>
</dbReference>
<evidence type="ECO:0000313" key="1">
    <source>
        <dbReference type="EMBL" id="OCQ51948.1"/>
    </source>
</evidence>
<protein>
    <submittedName>
        <fullName evidence="1">Uncharacterized protein</fullName>
    </submittedName>
</protein>
<sequence length="112" mass="12402">MLRAVFQDFVIRLGSAAIQLQHPPAAGHTGRFGPADYRHHDAAPEVVLPGGRTQHAQPRQLAAQLLTFLTVFGRQQPRGTADTVMARIPQLKVTDQFRMMQSASRQPGFGFR</sequence>
<accession>A0A1C0U1Z3</accession>
<comment type="caution">
    <text evidence="1">The sequence shown here is derived from an EMBL/GenBank/DDBJ whole genome shotgun (WGS) entry which is preliminary data.</text>
</comment>
<organism evidence="1 2">
    <name type="scientific">Photorhabdus australis subsp. thailandensis</name>
    <dbReference type="NCBI Taxonomy" id="2805096"/>
    <lineage>
        <taxon>Bacteria</taxon>
        <taxon>Pseudomonadati</taxon>
        <taxon>Pseudomonadota</taxon>
        <taxon>Gammaproteobacteria</taxon>
        <taxon>Enterobacterales</taxon>
        <taxon>Morganellaceae</taxon>
        <taxon>Photorhabdus</taxon>
    </lineage>
</organism>
<gene>
    <name evidence="1" type="ORF">Ppb6_02863</name>
</gene>
<proteinExistence type="predicted"/>
<dbReference type="EMBL" id="LOMY01000102">
    <property type="protein sequence ID" value="OCQ51948.1"/>
    <property type="molecule type" value="Genomic_DNA"/>
</dbReference>
<dbReference type="AlphaFoldDB" id="A0A1C0U1Z3"/>
<reference evidence="1 2" key="1">
    <citation type="submission" date="2015-12" db="EMBL/GenBank/DDBJ databases">
        <title>Genome comparisons provide insights into the role of secondary metabolites in the pathogenic phase of the Photorhabdus life cycle.</title>
        <authorList>
            <person name="Tobias N.J."/>
            <person name="Mishra B."/>
            <person name="Gupta D.K."/>
            <person name="Thines M."/>
            <person name="Stinear T.P."/>
            <person name="Bode H.B."/>
        </authorList>
    </citation>
    <scope>NUCLEOTIDE SEQUENCE [LARGE SCALE GENOMIC DNA]</scope>
    <source>
        <strain evidence="1 2">PB68.1</strain>
    </source>
</reference>